<dbReference type="GO" id="GO:0006357">
    <property type="term" value="P:regulation of transcription by RNA polymerase II"/>
    <property type="evidence" value="ECO:0007669"/>
    <property type="project" value="TreeGrafter"/>
</dbReference>
<dbReference type="InterPro" id="IPR013087">
    <property type="entry name" value="Znf_C2H2_type"/>
</dbReference>
<dbReference type="Pfam" id="PF00096">
    <property type="entry name" value="zf-C2H2"/>
    <property type="match status" value="2"/>
</dbReference>
<keyword evidence="3" id="KW-0677">Repeat</keyword>
<evidence type="ECO:0000256" key="1">
    <source>
        <dbReference type="ARBA" id="ARBA00004123"/>
    </source>
</evidence>
<dbReference type="GO" id="GO:0003700">
    <property type="term" value="F:DNA-binding transcription factor activity"/>
    <property type="evidence" value="ECO:0007669"/>
    <property type="project" value="TreeGrafter"/>
</dbReference>
<feature type="domain" description="C2H2-type" evidence="10">
    <location>
        <begin position="352"/>
        <end position="379"/>
    </location>
</feature>
<feature type="binding site" evidence="9">
    <location>
        <position position="8"/>
    </location>
    <ligand>
        <name>Zn(2+)</name>
        <dbReference type="ChEBI" id="CHEBI:29105"/>
    </ligand>
</feature>
<evidence type="ECO:0000313" key="13">
    <source>
        <dbReference type="Proteomes" id="UP001258017"/>
    </source>
</evidence>
<dbReference type="Gene3D" id="3.30.160.60">
    <property type="entry name" value="Classic Zinc Finger"/>
    <property type="match status" value="6"/>
</dbReference>
<evidence type="ECO:0000256" key="9">
    <source>
        <dbReference type="PROSITE-ProRule" id="PRU01263"/>
    </source>
</evidence>
<reference evidence="12" key="2">
    <citation type="journal article" date="2023" name="Commun. Biol.">
        <title>Intrasexual cuticular hydrocarbon dimorphism in a wasp sheds light on hydrocarbon biosynthesis genes in Hymenoptera.</title>
        <authorList>
            <person name="Moris V.C."/>
            <person name="Podsiadlowski L."/>
            <person name="Martin S."/>
            <person name="Oeyen J.P."/>
            <person name="Donath A."/>
            <person name="Petersen M."/>
            <person name="Wilbrandt J."/>
            <person name="Misof B."/>
            <person name="Liedtke D."/>
            <person name="Thamm M."/>
            <person name="Scheiner R."/>
            <person name="Schmitt T."/>
            <person name="Niehuis O."/>
        </authorList>
    </citation>
    <scope>NUCLEOTIDE SEQUENCE</scope>
    <source>
        <strain evidence="12">GBR_01_08_01A</strain>
    </source>
</reference>
<name>A0AAD9RT50_9HYME</name>
<dbReference type="GO" id="GO:0005634">
    <property type="term" value="C:nucleus"/>
    <property type="evidence" value="ECO:0007669"/>
    <property type="project" value="UniProtKB-SubCell"/>
</dbReference>
<evidence type="ECO:0000256" key="2">
    <source>
        <dbReference type="ARBA" id="ARBA00022723"/>
    </source>
</evidence>
<evidence type="ECO:0000256" key="3">
    <source>
        <dbReference type="ARBA" id="ARBA00022737"/>
    </source>
</evidence>
<dbReference type="SMART" id="SM00868">
    <property type="entry name" value="zf-AD"/>
    <property type="match status" value="1"/>
</dbReference>
<accession>A0AAD9RT50</accession>
<dbReference type="InterPro" id="IPR012934">
    <property type="entry name" value="Znf_AD"/>
</dbReference>
<dbReference type="PROSITE" id="PS50157">
    <property type="entry name" value="ZINC_FINGER_C2H2_2"/>
    <property type="match status" value="7"/>
</dbReference>
<keyword evidence="13" id="KW-1185">Reference proteome</keyword>
<dbReference type="EMBL" id="JAIFRP010000021">
    <property type="protein sequence ID" value="KAK2585462.1"/>
    <property type="molecule type" value="Genomic_DNA"/>
</dbReference>
<keyword evidence="2 9" id="KW-0479">Metal-binding</keyword>
<evidence type="ECO:0000256" key="8">
    <source>
        <dbReference type="PROSITE-ProRule" id="PRU00042"/>
    </source>
</evidence>
<comment type="subcellular location">
    <subcellularLocation>
        <location evidence="1">Nucleus</location>
    </subcellularLocation>
</comment>
<evidence type="ECO:0000256" key="4">
    <source>
        <dbReference type="ARBA" id="ARBA00022771"/>
    </source>
</evidence>
<feature type="binding site" evidence="9">
    <location>
        <position position="5"/>
    </location>
    <ligand>
        <name>Zn(2+)</name>
        <dbReference type="ChEBI" id="CHEBI:29105"/>
    </ligand>
</feature>
<dbReference type="FunFam" id="3.30.160.60:FF:002343">
    <property type="entry name" value="Zinc finger protein 33A"/>
    <property type="match status" value="1"/>
</dbReference>
<dbReference type="SUPFAM" id="SSF57716">
    <property type="entry name" value="Glucocorticoid receptor-like (DNA-binding domain)"/>
    <property type="match status" value="1"/>
</dbReference>
<comment type="caution">
    <text evidence="12">The sequence shown here is derived from an EMBL/GenBank/DDBJ whole genome shotgun (WGS) entry which is preliminary data.</text>
</comment>
<reference evidence="12" key="1">
    <citation type="submission" date="2021-08" db="EMBL/GenBank/DDBJ databases">
        <authorList>
            <person name="Misof B."/>
            <person name="Oliver O."/>
            <person name="Podsiadlowski L."/>
            <person name="Donath A."/>
            <person name="Peters R."/>
            <person name="Mayer C."/>
            <person name="Rust J."/>
            <person name="Gunkel S."/>
            <person name="Lesny P."/>
            <person name="Martin S."/>
            <person name="Oeyen J.P."/>
            <person name="Petersen M."/>
            <person name="Panagiotis P."/>
            <person name="Wilbrandt J."/>
            <person name="Tanja T."/>
        </authorList>
    </citation>
    <scope>NUCLEOTIDE SEQUENCE</scope>
    <source>
        <strain evidence="12">GBR_01_08_01A</strain>
        <tissue evidence="12">Thorax + abdomen</tissue>
    </source>
</reference>
<dbReference type="PANTHER" id="PTHR24404:SF114">
    <property type="entry name" value="KLUMPFUSS, ISOFORM B-RELATED"/>
    <property type="match status" value="1"/>
</dbReference>
<keyword evidence="5 9" id="KW-0862">Zinc</keyword>
<gene>
    <name evidence="12" type="ORF">KPH14_010120</name>
</gene>
<sequence length="419" mass="48817">MEKACRLCLQKEESMLPIFSYNEGKLRLQIINCCSIQISEDDVLPKLMCIGCVKKLEAFYDFRQQCKKSDYILREHYKGTFDVEFNLNKDRIYQDVHVETDVKNESLEIRKTLSKQAKKILKQDDFNMHLNTNDDYSQNDDVMNNSKHSDYTISNIKDNQNSLEISDKMQVKDKCKASITVSRLGVRKSDRLKSRQDYICNYCEKECASKKALLEHTKFHVDGDGTKHKRSRTFKCEICKMPFKEKLKLNLHLRIHVKGLPIKTKQQYLCDVCSKTFASKSGLRLHLKSHNGSKPYACKFCSKSFVTLSYKTRHERTHTGDKHFVCHICSAAYASSNGFKYHLRIHTGEANYHCEICGKSFRRQKYLKEHTFTHTGERPFVCKICGTAYGNSGSLFVHEKKCKSRHTRDTTVFVKEEHE</sequence>
<feature type="domain" description="ZAD" evidence="11">
    <location>
        <begin position="3"/>
        <end position="76"/>
    </location>
</feature>
<feature type="domain" description="C2H2-type" evidence="10">
    <location>
        <begin position="198"/>
        <end position="225"/>
    </location>
</feature>
<evidence type="ECO:0000259" key="10">
    <source>
        <dbReference type="PROSITE" id="PS50157"/>
    </source>
</evidence>
<feature type="binding site" evidence="9">
    <location>
        <position position="49"/>
    </location>
    <ligand>
        <name>Zn(2+)</name>
        <dbReference type="ChEBI" id="CHEBI:29105"/>
    </ligand>
</feature>
<protein>
    <submittedName>
        <fullName evidence="12">Uncharacterized protein</fullName>
    </submittedName>
</protein>
<dbReference type="InterPro" id="IPR036236">
    <property type="entry name" value="Znf_C2H2_sf"/>
</dbReference>
<dbReference type="FunFam" id="3.30.160.60:FF:000870">
    <property type="entry name" value="zinc finger protein 197 isoform X1"/>
    <property type="match status" value="1"/>
</dbReference>
<dbReference type="Pfam" id="PF13912">
    <property type="entry name" value="zf-C2H2_6"/>
    <property type="match status" value="1"/>
</dbReference>
<evidence type="ECO:0000259" key="11">
    <source>
        <dbReference type="PROSITE" id="PS51915"/>
    </source>
</evidence>
<dbReference type="SUPFAM" id="SSF57667">
    <property type="entry name" value="beta-beta-alpha zinc fingers"/>
    <property type="match status" value="4"/>
</dbReference>
<dbReference type="Gene3D" id="3.40.1800.20">
    <property type="match status" value="1"/>
</dbReference>
<dbReference type="PROSITE" id="PS00028">
    <property type="entry name" value="ZINC_FINGER_C2H2_1"/>
    <property type="match status" value="6"/>
</dbReference>
<keyword evidence="4 8" id="KW-0863">Zinc-finger</keyword>
<dbReference type="Proteomes" id="UP001258017">
    <property type="component" value="Unassembled WGS sequence"/>
</dbReference>
<dbReference type="GO" id="GO:0008270">
    <property type="term" value="F:zinc ion binding"/>
    <property type="evidence" value="ECO:0007669"/>
    <property type="project" value="UniProtKB-UniRule"/>
</dbReference>
<keyword evidence="7" id="KW-0539">Nucleus</keyword>
<dbReference type="PROSITE" id="PS51915">
    <property type="entry name" value="ZAD"/>
    <property type="match status" value="1"/>
</dbReference>
<dbReference type="AlphaFoldDB" id="A0AAD9RT50"/>
<dbReference type="SMART" id="SM00355">
    <property type="entry name" value="ZnF_C2H2"/>
    <property type="match status" value="7"/>
</dbReference>
<dbReference type="InterPro" id="IPR050589">
    <property type="entry name" value="Ikaros_C2H2-ZF"/>
</dbReference>
<keyword evidence="6" id="KW-0238">DNA-binding</keyword>
<organism evidence="12 13">
    <name type="scientific">Odynerus spinipes</name>
    <dbReference type="NCBI Taxonomy" id="1348599"/>
    <lineage>
        <taxon>Eukaryota</taxon>
        <taxon>Metazoa</taxon>
        <taxon>Ecdysozoa</taxon>
        <taxon>Arthropoda</taxon>
        <taxon>Hexapoda</taxon>
        <taxon>Insecta</taxon>
        <taxon>Pterygota</taxon>
        <taxon>Neoptera</taxon>
        <taxon>Endopterygota</taxon>
        <taxon>Hymenoptera</taxon>
        <taxon>Apocrita</taxon>
        <taxon>Aculeata</taxon>
        <taxon>Vespoidea</taxon>
        <taxon>Vespidae</taxon>
        <taxon>Eumeninae</taxon>
        <taxon>Odynerus</taxon>
    </lineage>
</organism>
<feature type="binding site" evidence="9">
    <location>
        <position position="52"/>
    </location>
    <ligand>
        <name>Zn(2+)</name>
        <dbReference type="ChEBI" id="CHEBI:29105"/>
    </ligand>
</feature>
<proteinExistence type="predicted"/>
<evidence type="ECO:0000256" key="7">
    <source>
        <dbReference type="ARBA" id="ARBA00023242"/>
    </source>
</evidence>
<feature type="domain" description="C2H2-type" evidence="10">
    <location>
        <begin position="268"/>
        <end position="295"/>
    </location>
</feature>
<dbReference type="Pfam" id="PF07776">
    <property type="entry name" value="zf-AD"/>
    <property type="match status" value="1"/>
</dbReference>
<evidence type="ECO:0000256" key="6">
    <source>
        <dbReference type="ARBA" id="ARBA00023125"/>
    </source>
</evidence>
<evidence type="ECO:0000256" key="5">
    <source>
        <dbReference type="ARBA" id="ARBA00022833"/>
    </source>
</evidence>
<evidence type="ECO:0000313" key="12">
    <source>
        <dbReference type="EMBL" id="KAK2585462.1"/>
    </source>
</evidence>
<feature type="domain" description="C2H2-type" evidence="10">
    <location>
        <begin position="324"/>
        <end position="351"/>
    </location>
</feature>
<feature type="domain" description="C2H2-type" evidence="10">
    <location>
        <begin position="296"/>
        <end position="323"/>
    </location>
</feature>
<feature type="domain" description="C2H2-type" evidence="10">
    <location>
        <begin position="380"/>
        <end position="411"/>
    </location>
</feature>
<dbReference type="GO" id="GO:0000978">
    <property type="term" value="F:RNA polymerase II cis-regulatory region sequence-specific DNA binding"/>
    <property type="evidence" value="ECO:0007669"/>
    <property type="project" value="TreeGrafter"/>
</dbReference>
<feature type="domain" description="C2H2-type" evidence="10">
    <location>
        <begin position="234"/>
        <end position="261"/>
    </location>
</feature>
<dbReference type="PANTHER" id="PTHR24404">
    <property type="entry name" value="ZINC FINGER PROTEIN"/>
    <property type="match status" value="1"/>
</dbReference>